<protein>
    <submittedName>
        <fullName evidence="2">Helicase-associated domain-containing protein</fullName>
    </submittedName>
</protein>
<evidence type="ECO:0000313" key="3">
    <source>
        <dbReference type="Proteomes" id="UP001589867"/>
    </source>
</evidence>
<keyword evidence="2" id="KW-0067">ATP-binding</keyword>
<evidence type="ECO:0000259" key="1">
    <source>
        <dbReference type="Pfam" id="PF13625"/>
    </source>
</evidence>
<gene>
    <name evidence="2" type="ORF">ACFFIA_37690</name>
</gene>
<proteinExistence type="predicted"/>
<dbReference type="Proteomes" id="UP001589867">
    <property type="component" value="Unassembled WGS sequence"/>
</dbReference>
<keyword evidence="2" id="KW-0547">Nucleotide-binding</keyword>
<feature type="domain" description="Helicase XPB/Ssl2 N-terminal" evidence="1">
    <location>
        <begin position="344"/>
        <end position="452"/>
    </location>
</feature>
<keyword evidence="3" id="KW-1185">Reference proteome</keyword>
<dbReference type="RefSeq" id="WP_377260847.1">
    <property type="nucleotide sequence ID" value="NZ_JBHLUH010000081.1"/>
</dbReference>
<keyword evidence="2" id="KW-0347">Helicase</keyword>
<sequence length="490" mass="53152">MLGEFGLLAGKLTKRSRILAGCRRRTSLTTVVGRWMSAIVALLWSAVRGALSSDADEATVRSTEVEALTNVLAVLQVVGAGKLRVSEKTQRPAAGTVAAVAEVLVAGDFYPVEPIAAFAWPLLVQAGGLAELAGGRLRLTAKGHAALGRPPAETMRALWRSWVGKAPIDELSRVEHIKGQRTANTLTSARTRRQTVATALTRCPVGEWLAVDDLFDRMRRGNLSPTVARSERGLWRLYLVDPEYGSLGYSGFADWPILEGRYTLAVLFEYAGTLGLFDLDYTDPAGARTDYHNNWGADDLDYLSRYDGLRAVRLNALGAYVFGLTGDYQAPSVDTATAGVLKVLPNLDVVVTGELSAADRLTLDAYAHRTADRVWALREATLLAAVDAGRSLDQLRDFLSSRADHELPNAVTTLLADIVGRTGRLRDLGVVRLVECADPALAVLIAGDRRLRGQCQLVGDRHLAVAIDREPEFRKKLRTLGYTLPAETPV</sequence>
<evidence type="ECO:0000313" key="2">
    <source>
        <dbReference type="EMBL" id="MFC0533355.1"/>
    </source>
</evidence>
<organism evidence="2 3">
    <name type="scientific">Phytohabitans kaempferiae</name>
    <dbReference type="NCBI Taxonomy" id="1620943"/>
    <lineage>
        <taxon>Bacteria</taxon>
        <taxon>Bacillati</taxon>
        <taxon>Actinomycetota</taxon>
        <taxon>Actinomycetes</taxon>
        <taxon>Micromonosporales</taxon>
        <taxon>Micromonosporaceae</taxon>
    </lineage>
</organism>
<dbReference type="GO" id="GO:0004386">
    <property type="term" value="F:helicase activity"/>
    <property type="evidence" value="ECO:0007669"/>
    <property type="project" value="UniProtKB-KW"/>
</dbReference>
<comment type="caution">
    <text evidence="2">The sequence shown here is derived from an EMBL/GenBank/DDBJ whole genome shotgun (WGS) entry which is preliminary data.</text>
</comment>
<accession>A0ABV6MF68</accession>
<reference evidence="2 3" key="1">
    <citation type="submission" date="2024-09" db="EMBL/GenBank/DDBJ databases">
        <authorList>
            <person name="Sun Q."/>
            <person name="Mori K."/>
        </authorList>
    </citation>
    <scope>NUCLEOTIDE SEQUENCE [LARGE SCALE GENOMIC DNA]</scope>
    <source>
        <strain evidence="2 3">TBRC 3947</strain>
    </source>
</reference>
<dbReference type="EMBL" id="JBHLUH010000081">
    <property type="protein sequence ID" value="MFC0533355.1"/>
    <property type="molecule type" value="Genomic_DNA"/>
</dbReference>
<dbReference type="Pfam" id="PF13625">
    <property type="entry name" value="Helicase_C_3"/>
    <property type="match status" value="1"/>
</dbReference>
<dbReference type="InterPro" id="IPR032830">
    <property type="entry name" value="XPB/Ssl2_N"/>
</dbReference>
<name>A0ABV6MF68_9ACTN</name>
<keyword evidence="2" id="KW-0378">Hydrolase</keyword>